<reference evidence="2" key="1">
    <citation type="journal article" date="2014" name="Int. J. Syst. Evol. Microbiol.">
        <title>Complete genome sequence of Corynebacterium casei LMG S-19264T (=DSM 44701T), isolated from a smear-ripened cheese.</title>
        <authorList>
            <consortium name="US DOE Joint Genome Institute (JGI-PGF)"/>
            <person name="Walter F."/>
            <person name="Albersmeier A."/>
            <person name="Kalinowski J."/>
            <person name="Ruckert C."/>
        </authorList>
    </citation>
    <scope>NUCLEOTIDE SEQUENCE</scope>
    <source>
        <strain evidence="2">CGMCC 1.16067</strain>
    </source>
</reference>
<keyword evidence="1" id="KW-0812">Transmembrane</keyword>
<keyword evidence="1" id="KW-1133">Transmembrane helix</keyword>
<evidence type="ECO:0000313" key="2">
    <source>
        <dbReference type="EMBL" id="GGF58047.1"/>
    </source>
</evidence>
<dbReference type="Gene3D" id="1.20.1250.20">
    <property type="entry name" value="MFS general substrate transporter like domains"/>
    <property type="match status" value="1"/>
</dbReference>
<dbReference type="AlphaFoldDB" id="A0A917FAM8"/>
<feature type="transmembrane region" description="Helical" evidence="1">
    <location>
        <begin position="30"/>
        <end position="53"/>
    </location>
</feature>
<dbReference type="SUPFAM" id="SSF103473">
    <property type="entry name" value="MFS general substrate transporter"/>
    <property type="match status" value="1"/>
</dbReference>
<organism evidence="2 3">
    <name type="scientific">Marmoricola endophyticus</name>
    <dbReference type="NCBI Taxonomy" id="2040280"/>
    <lineage>
        <taxon>Bacteria</taxon>
        <taxon>Bacillati</taxon>
        <taxon>Actinomycetota</taxon>
        <taxon>Actinomycetes</taxon>
        <taxon>Propionibacteriales</taxon>
        <taxon>Nocardioidaceae</taxon>
        <taxon>Marmoricola</taxon>
    </lineage>
</organism>
<protein>
    <submittedName>
        <fullName evidence="2">Uncharacterized protein</fullName>
    </submittedName>
</protein>
<keyword evidence="3" id="KW-1185">Reference proteome</keyword>
<evidence type="ECO:0000313" key="3">
    <source>
        <dbReference type="Proteomes" id="UP000649179"/>
    </source>
</evidence>
<accession>A0A917FAM8</accession>
<feature type="transmembrane region" description="Helical" evidence="1">
    <location>
        <begin position="59"/>
        <end position="78"/>
    </location>
</feature>
<sequence length="92" mass="9984">MLWGIFGSLLEGLFEPGPPTTERAARLRAAFALVVAAALLISGVVLAVIGWLSDDSDNRTLYFVLAGCCLLLAGLAWFNARRFVLDQREGRC</sequence>
<proteinExistence type="predicted"/>
<dbReference type="EMBL" id="BMKQ01000002">
    <property type="protein sequence ID" value="GGF58047.1"/>
    <property type="molecule type" value="Genomic_DNA"/>
</dbReference>
<keyword evidence="1" id="KW-0472">Membrane</keyword>
<reference evidence="2" key="2">
    <citation type="submission" date="2020-09" db="EMBL/GenBank/DDBJ databases">
        <authorList>
            <person name="Sun Q."/>
            <person name="Zhou Y."/>
        </authorList>
    </citation>
    <scope>NUCLEOTIDE SEQUENCE</scope>
    <source>
        <strain evidence="2">CGMCC 1.16067</strain>
    </source>
</reference>
<comment type="caution">
    <text evidence="2">The sequence shown here is derived from an EMBL/GenBank/DDBJ whole genome shotgun (WGS) entry which is preliminary data.</text>
</comment>
<name>A0A917FAM8_9ACTN</name>
<dbReference type="Proteomes" id="UP000649179">
    <property type="component" value="Unassembled WGS sequence"/>
</dbReference>
<dbReference type="InterPro" id="IPR036259">
    <property type="entry name" value="MFS_trans_sf"/>
</dbReference>
<dbReference type="RefSeq" id="WP_188781365.1">
    <property type="nucleotide sequence ID" value="NZ_BMKQ01000002.1"/>
</dbReference>
<gene>
    <name evidence="2" type="ORF">GCM10011519_34940</name>
</gene>
<evidence type="ECO:0000256" key="1">
    <source>
        <dbReference type="SAM" id="Phobius"/>
    </source>
</evidence>